<keyword evidence="2" id="KW-1185">Reference proteome</keyword>
<dbReference type="EMBL" id="JAUTXU010000073">
    <property type="protein sequence ID" value="KAK3711881.1"/>
    <property type="molecule type" value="Genomic_DNA"/>
</dbReference>
<comment type="caution">
    <text evidence="1">The sequence shown here is derived from an EMBL/GenBank/DDBJ whole genome shotgun (WGS) entry which is preliminary data.</text>
</comment>
<protein>
    <submittedName>
        <fullName evidence="1">Uncharacterized protein</fullName>
    </submittedName>
</protein>
<proteinExistence type="predicted"/>
<evidence type="ECO:0000313" key="2">
    <source>
        <dbReference type="Proteomes" id="UP001281147"/>
    </source>
</evidence>
<organism evidence="1 2">
    <name type="scientific">Vermiconidia calcicola</name>
    <dbReference type="NCBI Taxonomy" id="1690605"/>
    <lineage>
        <taxon>Eukaryota</taxon>
        <taxon>Fungi</taxon>
        <taxon>Dikarya</taxon>
        <taxon>Ascomycota</taxon>
        <taxon>Pezizomycotina</taxon>
        <taxon>Dothideomycetes</taxon>
        <taxon>Dothideomycetidae</taxon>
        <taxon>Mycosphaerellales</taxon>
        <taxon>Extremaceae</taxon>
        <taxon>Vermiconidia</taxon>
    </lineage>
</organism>
<dbReference type="Proteomes" id="UP001281147">
    <property type="component" value="Unassembled WGS sequence"/>
</dbReference>
<reference evidence="1" key="1">
    <citation type="submission" date="2023-07" db="EMBL/GenBank/DDBJ databases">
        <title>Black Yeasts Isolated from many extreme environments.</title>
        <authorList>
            <person name="Coleine C."/>
            <person name="Stajich J.E."/>
            <person name="Selbmann L."/>
        </authorList>
    </citation>
    <scope>NUCLEOTIDE SEQUENCE</scope>
    <source>
        <strain evidence="1">CCFEE 5714</strain>
    </source>
</reference>
<name>A0ACC3NAU1_9PEZI</name>
<gene>
    <name evidence="1" type="ORF">LTR37_009399</name>
</gene>
<accession>A0ACC3NAU1</accession>
<sequence>MALSGRDIPRPSDIKTYHTETYARISPKTSGFDGKGKTIVVTGGSAGIGYSICRAFAEAGVAKIVFTSRSAGPQKEAKEKLKTAYADTKFETFQASADDLEAMTRVIQSVGPIDVLVHNAAFSPDQRVPSKDIPASDVLQTFQTNVIAAYHMITTYLHAATPASGEKAIIAVSSAAANVYIPQQVAYASSKAALSKMICALADEHAPAKDGVRLVSFHPGIIYTAAAAQFVPKEAFEWEDLDMTGDFAVWLAGKESEFLHGRFVWAQWDVDELLALKEKMANDRSFLKIGLMY</sequence>
<evidence type="ECO:0000313" key="1">
    <source>
        <dbReference type="EMBL" id="KAK3711881.1"/>
    </source>
</evidence>